<keyword evidence="8" id="KW-0597">Phosphoprotein</keyword>
<feature type="domain" description="C2" evidence="19">
    <location>
        <begin position="139"/>
        <end position="262"/>
    </location>
</feature>
<evidence type="ECO:0000256" key="11">
    <source>
        <dbReference type="ARBA" id="ARBA00022837"/>
    </source>
</evidence>
<keyword evidence="7" id="KW-0963">Cytoplasm</keyword>
<dbReference type="Pfam" id="PF07002">
    <property type="entry name" value="Copine"/>
    <property type="match status" value="1"/>
</dbReference>
<dbReference type="InterPro" id="IPR045052">
    <property type="entry name" value="Copine"/>
</dbReference>
<dbReference type="InterPro" id="IPR037768">
    <property type="entry name" value="C2B_Copine"/>
</dbReference>
<comment type="subcellular location">
    <subcellularLocation>
        <location evidence="3">Cell junction</location>
        <location evidence="3">Focal adhesion</location>
    </subcellularLocation>
    <subcellularLocation>
        <location evidence="2">Cell membrane</location>
    </subcellularLocation>
    <subcellularLocation>
        <location evidence="4">Cytoplasm</location>
    </subcellularLocation>
    <subcellularLocation>
        <location evidence="1">Nucleus</location>
    </subcellularLocation>
</comment>
<protein>
    <recommendedName>
        <fullName evidence="17">Copine-3</fullName>
    </recommendedName>
    <alternativeName>
        <fullName evidence="18">Copine III</fullName>
    </alternativeName>
</protein>
<evidence type="ECO:0000256" key="17">
    <source>
        <dbReference type="ARBA" id="ARBA00074834"/>
    </source>
</evidence>
<evidence type="ECO:0000256" key="3">
    <source>
        <dbReference type="ARBA" id="ARBA00004246"/>
    </source>
</evidence>
<keyword evidence="12" id="KW-0965">Cell junction</keyword>
<evidence type="ECO:0000256" key="6">
    <source>
        <dbReference type="ARBA" id="ARBA00022475"/>
    </source>
</evidence>
<dbReference type="GO" id="GO:0005634">
    <property type="term" value="C:nucleus"/>
    <property type="evidence" value="ECO:0007669"/>
    <property type="project" value="UniProtKB-SubCell"/>
</dbReference>
<reference evidence="20" key="1">
    <citation type="submission" date="2023-03" db="EMBL/GenBank/DDBJ databases">
        <authorList>
            <person name="Steffen K."/>
            <person name="Cardenas P."/>
        </authorList>
    </citation>
    <scope>NUCLEOTIDE SEQUENCE</scope>
</reference>
<comment type="similarity">
    <text evidence="5">Belongs to the copine family.</text>
</comment>
<dbReference type="InterPro" id="IPR036465">
    <property type="entry name" value="vWFA_dom_sf"/>
</dbReference>
<dbReference type="GO" id="GO:0005544">
    <property type="term" value="F:calcium-dependent phospholipid binding"/>
    <property type="evidence" value="ECO:0007669"/>
    <property type="project" value="InterPro"/>
</dbReference>
<evidence type="ECO:0000256" key="15">
    <source>
        <dbReference type="ARBA" id="ARBA00058857"/>
    </source>
</evidence>
<comment type="caution">
    <text evidence="20">The sequence shown here is derived from an EMBL/GenBank/DDBJ whole genome shotgun (WGS) entry which is preliminary data.</text>
</comment>
<dbReference type="InterPro" id="IPR035892">
    <property type="entry name" value="C2_domain_sf"/>
</dbReference>
<dbReference type="SMART" id="SM00239">
    <property type="entry name" value="C2"/>
    <property type="match status" value="2"/>
</dbReference>
<dbReference type="FunFam" id="2.60.40.150:FF:000099">
    <property type="entry name" value="Copine 3"/>
    <property type="match status" value="1"/>
</dbReference>
<dbReference type="PANTHER" id="PTHR10857:SF102">
    <property type="entry name" value="C2 DOMAIN-CONTAINING PROTEIN"/>
    <property type="match status" value="1"/>
</dbReference>
<keyword evidence="21" id="KW-1185">Reference proteome</keyword>
<evidence type="ECO:0000256" key="7">
    <source>
        <dbReference type="ARBA" id="ARBA00022490"/>
    </source>
</evidence>
<dbReference type="PROSITE" id="PS50004">
    <property type="entry name" value="C2"/>
    <property type="match status" value="2"/>
</dbReference>
<keyword evidence="13" id="KW-0472">Membrane</keyword>
<keyword evidence="9" id="KW-0479">Metal-binding</keyword>
<dbReference type="FunFam" id="2.60.40.150:FF:000042">
    <property type="entry name" value="Copine 3"/>
    <property type="match status" value="1"/>
</dbReference>
<gene>
    <name evidence="20" type="ORF">GBAR_LOCUS21151</name>
</gene>
<dbReference type="GO" id="GO:0005886">
    <property type="term" value="C:plasma membrane"/>
    <property type="evidence" value="ECO:0007669"/>
    <property type="project" value="UniProtKB-SubCell"/>
</dbReference>
<keyword evidence="11" id="KW-0106">Calcium</keyword>
<evidence type="ECO:0000256" key="1">
    <source>
        <dbReference type="ARBA" id="ARBA00004123"/>
    </source>
</evidence>
<name>A0AA35WXT6_GEOBA</name>
<dbReference type="InterPro" id="IPR002035">
    <property type="entry name" value="VWF_A"/>
</dbReference>
<evidence type="ECO:0000313" key="20">
    <source>
        <dbReference type="EMBL" id="CAI8037853.1"/>
    </source>
</evidence>
<evidence type="ECO:0000256" key="14">
    <source>
        <dbReference type="ARBA" id="ARBA00023242"/>
    </source>
</evidence>
<evidence type="ECO:0000256" key="9">
    <source>
        <dbReference type="ARBA" id="ARBA00022723"/>
    </source>
</evidence>
<evidence type="ECO:0000256" key="5">
    <source>
        <dbReference type="ARBA" id="ARBA00009048"/>
    </source>
</evidence>
<dbReference type="PANTHER" id="PTHR10857">
    <property type="entry name" value="COPINE"/>
    <property type="match status" value="1"/>
</dbReference>
<dbReference type="Proteomes" id="UP001174909">
    <property type="component" value="Unassembled WGS sequence"/>
</dbReference>
<dbReference type="CDD" id="cd04047">
    <property type="entry name" value="C2B_Copine"/>
    <property type="match status" value="1"/>
</dbReference>
<evidence type="ECO:0000256" key="8">
    <source>
        <dbReference type="ARBA" id="ARBA00022553"/>
    </source>
</evidence>
<sequence>MAASYPPQQVPVTSVPSTRVELHLSCKKLKDMDLLSKSDPIVSVLVKDAKSSSWKEHSRTERIQNCLDPEFSKAIQMEYRFEELQVLRFVVYDVDNVSPTLEDDDFLGQVEVSLGNVVSVGSTTLNLQKKNETGEGKGDLGTITIRAEEVSQLQYMLELKFSAQGLDKKDFLGKSDPYLEFAKENPDGSYTTTHRTQVIKNTLNPVWPQFEISSQTLCSSDVERRIKVTCYDWDNDGSHDLIGVFTTSLSELMEGQRKRAKLAWECINPKKQSKRKYKNSGTVNLDSVKVVRAHSFLDYVMGGCQINFTVGIDFTGSNGNPRSPSSLHYIDPHKPNEYTTALIAVGEVCQDYDSDKLFPSLGFGAKIGGQVSHEFALNGNPQNPFCAGIPGVVQAYHTALQSVELWGPTNFAPIINHVARFAEQAAGSQQHQYFILLMLTDGVISDMPDTIRAIVRASRLPMSIIIVGVGGADFSAMDKLDCDDGLLRYGSEVAERDIVQFVPFRDYKQQSPSSLAAAVLAEVPQQLTQYMRKRGIIPPNATP</sequence>
<comment type="function">
    <text evidence="15">Calcium-dependent phospholipid-binding protein that plays a role in ERBB2-mediated tumor cell migration in response to growth factor heregulin stimulation.</text>
</comment>
<evidence type="ECO:0000256" key="2">
    <source>
        <dbReference type="ARBA" id="ARBA00004236"/>
    </source>
</evidence>
<evidence type="ECO:0000256" key="10">
    <source>
        <dbReference type="ARBA" id="ARBA00022737"/>
    </source>
</evidence>
<dbReference type="GO" id="GO:0046872">
    <property type="term" value="F:metal ion binding"/>
    <property type="evidence" value="ECO:0007669"/>
    <property type="project" value="UniProtKB-KW"/>
</dbReference>
<dbReference type="CDD" id="cd04048">
    <property type="entry name" value="C2A_Copine"/>
    <property type="match status" value="1"/>
</dbReference>
<evidence type="ECO:0000256" key="16">
    <source>
        <dbReference type="ARBA" id="ARBA00065466"/>
    </source>
</evidence>
<dbReference type="AlphaFoldDB" id="A0AA35WXT6"/>
<dbReference type="CDD" id="cd01459">
    <property type="entry name" value="vWA_copine_like"/>
    <property type="match status" value="1"/>
</dbReference>
<organism evidence="20 21">
    <name type="scientific">Geodia barretti</name>
    <name type="common">Barrett's horny sponge</name>
    <dbReference type="NCBI Taxonomy" id="519541"/>
    <lineage>
        <taxon>Eukaryota</taxon>
        <taxon>Metazoa</taxon>
        <taxon>Porifera</taxon>
        <taxon>Demospongiae</taxon>
        <taxon>Heteroscleromorpha</taxon>
        <taxon>Tetractinellida</taxon>
        <taxon>Astrophorina</taxon>
        <taxon>Geodiidae</taxon>
        <taxon>Geodia</taxon>
    </lineage>
</organism>
<evidence type="ECO:0000256" key="13">
    <source>
        <dbReference type="ARBA" id="ARBA00023136"/>
    </source>
</evidence>
<keyword evidence="10" id="KW-0677">Repeat</keyword>
<dbReference type="GO" id="GO:0005925">
    <property type="term" value="C:focal adhesion"/>
    <property type="evidence" value="ECO:0007669"/>
    <property type="project" value="UniProtKB-SubCell"/>
</dbReference>
<evidence type="ECO:0000256" key="4">
    <source>
        <dbReference type="ARBA" id="ARBA00004496"/>
    </source>
</evidence>
<dbReference type="GO" id="GO:0005737">
    <property type="term" value="C:cytoplasm"/>
    <property type="evidence" value="ECO:0007669"/>
    <property type="project" value="UniProtKB-SubCell"/>
</dbReference>
<keyword evidence="14" id="KW-0539">Nucleus</keyword>
<accession>A0AA35WXT6</accession>
<dbReference type="SUPFAM" id="SSF53300">
    <property type="entry name" value="vWA-like"/>
    <property type="match status" value="1"/>
</dbReference>
<dbReference type="EMBL" id="CASHTH010002963">
    <property type="protein sequence ID" value="CAI8037853.1"/>
    <property type="molecule type" value="Genomic_DNA"/>
</dbReference>
<feature type="domain" description="C2" evidence="19">
    <location>
        <begin position="1"/>
        <end position="127"/>
    </location>
</feature>
<dbReference type="InterPro" id="IPR010734">
    <property type="entry name" value="Copine_C"/>
</dbReference>
<dbReference type="SMART" id="SM00327">
    <property type="entry name" value="VWA"/>
    <property type="match status" value="1"/>
</dbReference>
<dbReference type="InterPro" id="IPR000008">
    <property type="entry name" value="C2_dom"/>
</dbReference>
<evidence type="ECO:0000259" key="19">
    <source>
        <dbReference type="PROSITE" id="PS50004"/>
    </source>
</evidence>
<evidence type="ECO:0000313" key="21">
    <source>
        <dbReference type="Proteomes" id="UP001174909"/>
    </source>
</evidence>
<dbReference type="Pfam" id="PF00168">
    <property type="entry name" value="C2"/>
    <property type="match status" value="2"/>
</dbReference>
<proteinExistence type="inferred from homology"/>
<keyword evidence="6" id="KW-1003">Cell membrane</keyword>
<dbReference type="Gene3D" id="2.60.40.150">
    <property type="entry name" value="C2 domain"/>
    <property type="match status" value="2"/>
</dbReference>
<evidence type="ECO:0000256" key="12">
    <source>
        <dbReference type="ARBA" id="ARBA00022949"/>
    </source>
</evidence>
<comment type="subunit">
    <text evidence="16">Monomer. Interacts with ERBB2 (preferentially with the tyrosine phosphorylated form); this interaction occurs at the cell membrane and is increased in a growth factor heregulin-dependent manner. Interacts with SHC1; this interaction may mediate the binding of CPNE3 with ERBB2. Interacts with RACK1.</text>
</comment>
<dbReference type="GO" id="GO:0071277">
    <property type="term" value="P:cellular response to calcium ion"/>
    <property type="evidence" value="ECO:0007669"/>
    <property type="project" value="UniProtKB-ARBA"/>
</dbReference>
<dbReference type="SUPFAM" id="SSF49562">
    <property type="entry name" value="C2 domain (Calcium/lipid-binding domain, CaLB)"/>
    <property type="match status" value="2"/>
</dbReference>
<evidence type="ECO:0000256" key="18">
    <source>
        <dbReference type="ARBA" id="ARBA00076171"/>
    </source>
</evidence>